<comment type="caution">
    <text evidence="2">The sequence shown here is derived from an EMBL/GenBank/DDBJ whole genome shotgun (WGS) entry which is preliminary data.</text>
</comment>
<feature type="compositionally biased region" description="Low complexity" evidence="1">
    <location>
        <begin position="836"/>
        <end position="857"/>
    </location>
</feature>
<proteinExistence type="predicted"/>
<dbReference type="AlphaFoldDB" id="A0A0L0C9V6"/>
<feature type="region of interest" description="Disordered" evidence="1">
    <location>
        <begin position="836"/>
        <end position="858"/>
    </location>
</feature>
<evidence type="ECO:0000313" key="3">
    <source>
        <dbReference type="Proteomes" id="UP000037069"/>
    </source>
</evidence>
<evidence type="ECO:0000256" key="1">
    <source>
        <dbReference type="SAM" id="MobiDB-lite"/>
    </source>
</evidence>
<feature type="region of interest" description="Disordered" evidence="1">
    <location>
        <begin position="659"/>
        <end position="687"/>
    </location>
</feature>
<dbReference type="Proteomes" id="UP000037069">
    <property type="component" value="Unassembled WGS sequence"/>
</dbReference>
<name>A0A0L0C9V6_LUCCU</name>
<evidence type="ECO:0000313" key="2">
    <source>
        <dbReference type="EMBL" id="KNC29036.1"/>
    </source>
</evidence>
<feature type="region of interest" description="Disordered" evidence="1">
    <location>
        <begin position="921"/>
        <end position="1046"/>
    </location>
</feature>
<dbReference type="STRING" id="7375.A0A0L0C9V6"/>
<keyword evidence="3" id="KW-1185">Reference proteome</keyword>
<feature type="region of interest" description="Disordered" evidence="1">
    <location>
        <begin position="713"/>
        <end position="793"/>
    </location>
</feature>
<feature type="region of interest" description="Disordered" evidence="1">
    <location>
        <begin position="345"/>
        <end position="365"/>
    </location>
</feature>
<feature type="region of interest" description="Disordered" evidence="1">
    <location>
        <begin position="439"/>
        <end position="469"/>
    </location>
</feature>
<feature type="compositionally biased region" description="Low complexity" evidence="1">
    <location>
        <begin position="1014"/>
        <end position="1046"/>
    </location>
</feature>
<dbReference type="OrthoDB" id="6925743at2759"/>
<feature type="compositionally biased region" description="Low complexity" evidence="1">
    <location>
        <begin position="955"/>
        <end position="1001"/>
    </location>
</feature>
<dbReference type="EMBL" id="JRES01000713">
    <property type="protein sequence ID" value="KNC29036.1"/>
    <property type="molecule type" value="Genomic_DNA"/>
</dbReference>
<dbReference type="OMA" id="YHDFLQT"/>
<protein>
    <submittedName>
        <fullName evidence="2">Uncharacterized protein</fullName>
    </submittedName>
</protein>
<feature type="compositionally biased region" description="Acidic residues" evidence="1">
    <location>
        <begin position="937"/>
        <end position="954"/>
    </location>
</feature>
<gene>
    <name evidence="2" type="ORF">FF38_09480</name>
</gene>
<feature type="compositionally biased region" description="Low complexity" evidence="1">
    <location>
        <begin position="612"/>
        <end position="627"/>
    </location>
</feature>
<accession>A0A0L0C9V6</accession>
<reference evidence="2 3" key="1">
    <citation type="journal article" date="2015" name="Nat. Commun.">
        <title>Lucilia cuprina genome unlocks parasitic fly biology to underpin future interventions.</title>
        <authorList>
            <person name="Anstead C.A."/>
            <person name="Korhonen P.K."/>
            <person name="Young N.D."/>
            <person name="Hall R.S."/>
            <person name="Jex A.R."/>
            <person name="Murali S.C."/>
            <person name="Hughes D.S."/>
            <person name="Lee S.F."/>
            <person name="Perry T."/>
            <person name="Stroehlein A.J."/>
            <person name="Ansell B.R."/>
            <person name="Breugelmans B."/>
            <person name="Hofmann A."/>
            <person name="Qu J."/>
            <person name="Dugan S."/>
            <person name="Lee S.L."/>
            <person name="Chao H."/>
            <person name="Dinh H."/>
            <person name="Han Y."/>
            <person name="Doddapaneni H.V."/>
            <person name="Worley K.C."/>
            <person name="Muzny D.M."/>
            <person name="Ioannidis P."/>
            <person name="Waterhouse R.M."/>
            <person name="Zdobnov E.M."/>
            <person name="James P.J."/>
            <person name="Bagnall N.H."/>
            <person name="Kotze A.C."/>
            <person name="Gibbs R.A."/>
            <person name="Richards S."/>
            <person name="Batterham P."/>
            <person name="Gasser R.B."/>
        </authorList>
    </citation>
    <scope>NUCLEOTIDE SEQUENCE [LARGE SCALE GENOMIC DNA]</scope>
    <source>
        <strain evidence="2 3">LS</strain>
        <tissue evidence="2">Full body</tissue>
    </source>
</reference>
<organism evidence="2 3">
    <name type="scientific">Lucilia cuprina</name>
    <name type="common">Green bottle fly</name>
    <name type="synonym">Australian sheep blowfly</name>
    <dbReference type="NCBI Taxonomy" id="7375"/>
    <lineage>
        <taxon>Eukaryota</taxon>
        <taxon>Metazoa</taxon>
        <taxon>Ecdysozoa</taxon>
        <taxon>Arthropoda</taxon>
        <taxon>Hexapoda</taxon>
        <taxon>Insecta</taxon>
        <taxon>Pterygota</taxon>
        <taxon>Neoptera</taxon>
        <taxon>Endopterygota</taxon>
        <taxon>Diptera</taxon>
        <taxon>Brachycera</taxon>
        <taxon>Muscomorpha</taxon>
        <taxon>Oestroidea</taxon>
        <taxon>Calliphoridae</taxon>
        <taxon>Luciliinae</taxon>
        <taxon>Lucilia</taxon>
    </lineage>
</organism>
<feature type="compositionally biased region" description="Basic and acidic residues" evidence="1">
    <location>
        <begin position="762"/>
        <end position="782"/>
    </location>
</feature>
<sequence length="1093" mass="124348">MEKSTYCNYIKWIMLVRRSDGQAIGHKLMIKQLALTLAARLHSAGSLTETVNLLHLHPGLPYCLCIVNRDLVLTPKQGLQLSGKRIFYEESFNSDNNNVNNLHHNDSAAAVAVLGTRPWERTLKHVTYLTLFTNAANGIITGNFSKVKEYNEFLASDYVHSPKPLDSRFGDIVTLAQGRLETMPNGSYRFVEGNCDYECARESNIIAMWHVQKIRHRDTADRKYHYEMKFSVSPMTSKAPTETVVRGGPNKRTIMEEKRNNVQTFIQKEDDYPNSFRKLVSDKDEDFSDKRYEAARNFRQVNPHYASQQVTPIPQSTFLRGVYHPPPPPPHSTMHMQQLQHARLSQQPSVHAHPQLHHSQQHPQQHLPLPERLNIGEFYKGNYVPKTTSKMELFPNLLNMFMGKPQYPLPPPTTFRPPTYQMKFPRPEIYTLQHHPSQEFPKYSEYPQHPPPPPQTHSQEQFTQRPSTSMPVVTHHYHHHYFMPNNSAITIEQAIQYGSGEQKPEAAAELYHNEVTEVTAPQGYVTNLYEEPHATTTLRQQHFPQPQHPPQTQYHANIQHQQTNRQNYLQHNYHFQQVVPPAPQKIVFPSTQIEQQRVVLVTPAPPLRKPQYHQPQQQQQEHQQQLQHYDNRPFTASLEYTTVHVPLLISYPATISEEERADVPTPRNKPFLQSDPLDDNIHYSEPDPLYANVNEAESGEENKYIANVHHTQQKVGNQEPQLESPENYDRHQTNHQQNDDENDSKKEHSESIEAQLPAPNEKPNDTEDAKDTEETTETKQKLAEQNTSETTTTIKQIANEKTTAKSIKTEASNSIVSATKRPKIFPLRSKRISLKTATTTSSTTTTAKPISTPKPTTETIKFTSTAKPRKTFVSTSSTETPLRIVSRYRNSYARGSSTTTSTTEKPVLKWTPKRKFNKFMSIKSTTPAAKENKIEINETDDESDENVDNNDEENSNNNNNEDIKTNESNNFRITKLHLMTTTTTTENELDSKTTTTTEMSNAITTGTKPTAMATPSSTTTSSTTSSTTPPSTSSSSTSTTISPLLSQTSQAETEIYEILTQKSVSKSVSLKVGNNGEEIPVIIDDHENEVKTF</sequence>
<feature type="region of interest" description="Disordered" evidence="1">
    <location>
        <begin position="606"/>
        <end position="627"/>
    </location>
</feature>